<evidence type="ECO:0000313" key="4">
    <source>
        <dbReference type="EMBL" id="QHM71328.1"/>
    </source>
</evidence>
<dbReference type="InterPro" id="IPR012884">
    <property type="entry name" value="Excisionase-like"/>
</dbReference>
<dbReference type="OrthoDB" id="8859100at2"/>
<dbReference type="KEGG" id="mint:C7M51_01614"/>
<evidence type="ECO:0000313" key="5">
    <source>
        <dbReference type="Proteomes" id="UP000464053"/>
    </source>
</evidence>
<name>A0A6P1PZX6_9GAMM</name>
<protein>
    <recommendedName>
        <fullName evidence="3">Excisionase-like domain-containing protein</fullName>
    </recommendedName>
</protein>
<dbReference type="InterPro" id="IPR038137">
    <property type="entry name" value="Excisionase-like_sf"/>
</dbReference>
<dbReference type="EMBL" id="CP028271">
    <property type="protein sequence ID" value="QHM71328.1"/>
    <property type="molecule type" value="Genomic_DNA"/>
</dbReference>
<dbReference type="RefSeq" id="WP_160621324.1">
    <property type="nucleotide sequence ID" value="NZ_CP028271.1"/>
</dbReference>
<accession>A0A6P1PZX6</accession>
<keyword evidence="2" id="KW-0233">DNA recombination</keyword>
<dbReference type="Gene3D" id="1.10.1660.20">
    <property type="match status" value="1"/>
</dbReference>
<proteinExistence type="predicted"/>
<evidence type="ECO:0000256" key="2">
    <source>
        <dbReference type="ARBA" id="ARBA00023172"/>
    </source>
</evidence>
<evidence type="ECO:0000256" key="1">
    <source>
        <dbReference type="ARBA" id="ARBA00023125"/>
    </source>
</evidence>
<dbReference type="Proteomes" id="UP000464053">
    <property type="component" value="Chromosome"/>
</dbReference>
<dbReference type="GO" id="GO:0006310">
    <property type="term" value="P:DNA recombination"/>
    <property type="evidence" value="ECO:0007669"/>
    <property type="project" value="UniProtKB-KW"/>
</dbReference>
<dbReference type="AlphaFoldDB" id="A0A6P1PZX6"/>
<dbReference type="SUPFAM" id="SSF46955">
    <property type="entry name" value="Putative DNA-binding domain"/>
    <property type="match status" value="1"/>
</dbReference>
<gene>
    <name evidence="4" type="ORF">C7M51_01614</name>
</gene>
<keyword evidence="5" id="KW-1185">Reference proteome</keyword>
<dbReference type="Pfam" id="PF07825">
    <property type="entry name" value="Exc"/>
    <property type="match status" value="1"/>
</dbReference>
<feature type="domain" description="Excisionase-like" evidence="3">
    <location>
        <begin position="1"/>
        <end position="56"/>
    </location>
</feature>
<organism evidence="4 5">
    <name type="scientific">Mixta intestinalis</name>
    <dbReference type="NCBI Taxonomy" id="1615494"/>
    <lineage>
        <taxon>Bacteria</taxon>
        <taxon>Pseudomonadati</taxon>
        <taxon>Pseudomonadota</taxon>
        <taxon>Gammaproteobacteria</taxon>
        <taxon>Enterobacterales</taxon>
        <taxon>Erwiniaceae</taxon>
        <taxon>Mixta</taxon>
    </lineage>
</organism>
<dbReference type="InterPro" id="IPR009061">
    <property type="entry name" value="DNA-bd_dom_put_sf"/>
</dbReference>
<keyword evidence="1" id="KW-0238">DNA-binding</keyword>
<evidence type="ECO:0000259" key="3">
    <source>
        <dbReference type="Pfam" id="PF07825"/>
    </source>
</evidence>
<dbReference type="GO" id="GO:0003677">
    <property type="term" value="F:DNA binding"/>
    <property type="evidence" value="ECO:0007669"/>
    <property type="project" value="UniProtKB-KW"/>
</dbReference>
<reference evidence="4 5" key="1">
    <citation type="submission" date="2018-03" db="EMBL/GenBank/DDBJ databases">
        <title>Pantoea intestinalis SRCM103226 isolated form the mealworm.</title>
        <authorList>
            <person name="Jeong D.-Y."/>
            <person name="Kim J.W."/>
        </authorList>
    </citation>
    <scope>NUCLEOTIDE SEQUENCE [LARGE SCALE GENOMIC DNA]</scope>
    <source>
        <strain evidence="4 5">SRCM103226</strain>
    </source>
</reference>
<sequence>MQITLTEWADNHYTTPPNINTLRRWARNGNFYPPPEKHGRQYYIDPNAIYVKPNDLMLGMKIKKSQSDLPAKNDFMRKVIRDTEKKVRRQSA</sequence>